<dbReference type="AlphaFoldDB" id="A0A382LSW7"/>
<accession>A0A382LSW7</accession>
<evidence type="ECO:0000259" key="1">
    <source>
        <dbReference type="PROSITE" id="PS51903"/>
    </source>
</evidence>
<name>A0A382LSW7_9ZZZZ</name>
<dbReference type="Gene3D" id="1.10.1780.10">
    <property type="entry name" value="Clp, N-terminal domain"/>
    <property type="match status" value="1"/>
</dbReference>
<dbReference type="SUPFAM" id="SSF81923">
    <property type="entry name" value="Double Clp-N motif"/>
    <property type="match status" value="1"/>
</dbReference>
<feature type="non-terminal residue" evidence="2">
    <location>
        <position position="87"/>
    </location>
</feature>
<gene>
    <name evidence="2" type="ORF">METZ01_LOCUS290855</name>
</gene>
<dbReference type="PROSITE" id="PS51903">
    <property type="entry name" value="CLP_R"/>
    <property type="match status" value="1"/>
</dbReference>
<dbReference type="InterPro" id="IPR004176">
    <property type="entry name" value="Clp_R_N"/>
</dbReference>
<organism evidence="2">
    <name type="scientific">marine metagenome</name>
    <dbReference type="NCBI Taxonomy" id="408172"/>
    <lineage>
        <taxon>unclassified sequences</taxon>
        <taxon>metagenomes</taxon>
        <taxon>ecological metagenomes</taxon>
    </lineage>
</organism>
<feature type="domain" description="Clp R" evidence="1">
    <location>
        <begin position="1"/>
        <end position="77"/>
    </location>
</feature>
<dbReference type="InterPro" id="IPR036628">
    <property type="entry name" value="Clp_N_dom_sf"/>
</dbReference>
<proteinExistence type="predicted"/>
<sequence length="87" mass="9399">VEDGQMNNMFTDGVKRVMQLAREESARLGHNYIGTEHLLLGIIKDGKGKSVTVLTNLGLSLETVKQSVEDYVATSGGTMTIGEVPFT</sequence>
<feature type="non-terminal residue" evidence="2">
    <location>
        <position position="1"/>
    </location>
</feature>
<protein>
    <recommendedName>
        <fullName evidence="1">Clp R domain-containing protein</fullName>
    </recommendedName>
</protein>
<dbReference type="EMBL" id="UINC01088079">
    <property type="protein sequence ID" value="SVC38001.1"/>
    <property type="molecule type" value="Genomic_DNA"/>
</dbReference>
<evidence type="ECO:0000313" key="2">
    <source>
        <dbReference type="EMBL" id="SVC38001.1"/>
    </source>
</evidence>
<reference evidence="2" key="1">
    <citation type="submission" date="2018-05" db="EMBL/GenBank/DDBJ databases">
        <authorList>
            <person name="Lanie J.A."/>
            <person name="Ng W.-L."/>
            <person name="Kazmierczak K.M."/>
            <person name="Andrzejewski T.M."/>
            <person name="Davidsen T.M."/>
            <person name="Wayne K.J."/>
            <person name="Tettelin H."/>
            <person name="Glass J.I."/>
            <person name="Rusch D."/>
            <person name="Podicherti R."/>
            <person name="Tsui H.-C.T."/>
            <person name="Winkler M.E."/>
        </authorList>
    </citation>
    <scope>NUCLEOTIDE SEQUENCE</scope>
</reference>
<dbReference type="Pfam" id="PF02861">
    <property type="entry name" value="Clp_N"/>
    <property type="match status" value="1"/>
</dbReference>